<dbReference type="SMART" id="SM00228">
    <property type="entry name" value="PDZ"/>
    <property type="match status" value="1"/>
</dbReference>
<dbReference type="InterPro" id="IPR036034">
    <property type="entry name" value="PDZ_sf"/>
</dbReference>
<dbReference type="PATRIC" id="fig|889306.3.peg.3327"/>
<dbReference type="PROSITE" id="PS51494">
    <property type="entry name" value="SPOIVB"/>
    <property type="match status" value="1"/>
</dbReference>
<comment type="caution">
    <text evidence="4">The sequence shown here is derived from an EMBL/GenBank/DDBJ whole genome shotgun (WGS) entry which is preliminary data.</text>
</comment>
<dbReference type="STRING" id="889306.KP78_33110"/>
<accession>A0A0C2V5S8</accession>
<reference evidence="4 5" key="1">
    <citation type="submission" date="2015-01" db="EMBL/GenBank/DDBJ databases">
        <title>Genome sequencing of Jeotgalibacillus soli.</title>
        <authorList>
            <person name="Goh K.M."/>
            <person name="Chan K.-G."/>
            <person name="Yaakop A.S."/>
            <person name="Ee R."/>
            <person name="Gan H.M."/>
            <person name="Chan C.S."/>
        </authorList>
    </citation>
    <scope>NUCLEOTIDE SEQUENCE [LARGE SCALE GENOMIC DNA]</scope>
    <source>
        <strain evidence="4 5">P9</strain>
    </source>
</reference>
<evidence type="ECO:0000259" key="2">
    <source>
        <dbReference type="PROSITE" id="PS50106"/>
    </source>
</evidence>
<evidence type="ECO:0000313" key="5">
    <source>
        <dbReference type="Proteomes" id="UP000031938"/>
    </source>
</evidence>
<keyword evidence="1" id="KW-0645">Protease</keyword>
<feature type="domain" description="Peptidase S55" evidence="3">
    <location>
        <begin position="115"/>
        <end position="352"/>
    </location>
</feature>
<dbReference type="InterPro" id="IPR014219">
    <property type="entry name" value="SpoIVB"/>
</dbReference>
<evidence type="ECO:0000313" key="4">
    <source>
        <dbReference type="EMBL" id="KIL44347.1"/>
    </source>
</evidence>
<feature type="domain" description="PDZ" evidence="2">
    <location>
        <begin position="30"/>
        <end position="114"/>
    </location>
</feature>
<dbReference type="Proteomes" id="UP000031938">
    <property type="component" value="Unassembled WGS sequence"/>
</dbReference>
<dbReference type="OrthoDB" id="9765242at2"/>
<dbReference type="PROSITE" id="PS50106">
    <property type="entry name" value="PDZ"/>
    <property type="match status" value="1"/>
</dbReference>
<dbReference type="Pfam" id="PF13180">
    <property type="entry name" value="PDZ_2"/>
    <property type="match status" value="1"/>
</dbReference>
<dbReference type="Pfam" id="PF05580">
    <property type="entry name" value="Peptidase_S55"/>
    <property type="match status" value="1"/>
</dbReference>
<protein>
    <recommendedName>
        <fullName evidence="6">SpoIVB peptidase</fullName>
    </recommendedName>
</protein>
<dbReference type="NCBIfam" id="TIGR02860">
    <property type="entry name" value="spore_IV_B"/>
    <property type="match status" value="1"/>
</dbReference>
<evidence type="ECO:0008006" key="6">
    <source>
        <dbReference type="Google" id="ProtNLM"/>
    </source>
</evidence>
<evidence type="ECO:0000259" key="3">
    <source>
        <dbReference type="PROSITE" id="PS51494"/>
    </source>
</evidence>
<dbReference type="InterPro" id="IPR008763">
    <property type="entry name" value="Peptidase_S55"/>
</dbReference>
<keyword evidence="5" id="KW-1185">Reference proteome</keyword>
<organism evidence="4 5">
    <name type="scientific">Jeotgalibacillus soli</name>
    <dbReference type="NCBI Taxonomy" id="889306"/>
    <lineage>
        <taxon>Bacteria</taxon>
        <taxon>Bacillati</taxon>
        <taxon>Bacillota</taxon>
        <taxon>Bacilli</taxon>
        <taxon>Bacillales</taxon>
        <taxon>Caryophanaceae</taxon>
        <taxon>Jeotgalibacillus</taxon>
    </lineage>
</organism>
<keyword evidence="1" id="KW-0378">Hydrolase</keyword>
<dbReference type="RefSeq" id="WP_052474866.1">
    <property type="nucleotide sequence ID" value="NZ_JXRP01000019.1"/>
</dbReference>
<dbReference type="Gene3D" id="2.30.42.10">
    <property type="match status" value="1"/>
</dbReference>
<dbReference type="SUPFAM" id="SSF50156">
    <property type="entry name" value="PDZ domain-like"/>
    <property type="match status" value="1"/>
</dbReference>
<dbReference type="GO" id="GO:0008236">
    <property type="term" value="F:serine-type peptidase activity"/>
    <property type="evidence" value="ECO:0007669"/>
    <property type="project" value="UniProtKB-KW"/>
</dbReference>
<keyword evidence="1" id="KW-0720">Serine protease</keyword>
<sequence length="352" mass="37766">MRWRKIWLIAIVFNVLLLFPSMDQTIHASSIKLFPGGQSVGISLETKGVMVVGFHATDQDSMDRAPAALAGLKIGDTLTRINGISVSSAADLSQVLKTEFREKSSVQLEVTRESKQMNVEVTPTVNKQGHPQLGLYVRNHTQGIGTVSYIDPNTGAFGALGHVVTDADTGKVVDMRIGTVQETQIDDIQKGIAGKPGGKIAVFTKNGLTLGIVKRNTPYGIFGTLNKIPPHSLFKEPLPVASHGEIREGKAEMLTVIHDNTIERFVIEIVRTKTEAPGGTVGMLIRITDPALIEKTGGIIQGMSGSPIVQNGKLIGAVTHVLVHDPTSGYALPIEEMIKQSGQKEIGKEQAA</sequence>
<proteinExistence type="predicted"/>
<dbReference type="InterPro" id="IPR001478">
    <property type="entry name" value="PDZ"/>
</dbReference>
<dbReference type="AlphaFoldDB" id="A0A0C2V5S8"/>
<evidence type="ECO:0000256" key="1">
    <source>
        <dbReference type="ARBA" id="ARBA00022825"/>
    </source>
</evidence>
<dbReference type="InterPro" id="IPR009003">
    <property type="entry name" value="Peptidase_S1_PA"/>
</dbReference>
<name>A0A0C2V5S8_9BACL</name>
<gene>
    <name evidence="4" type="ORF">KP78_33110</name>
</gene>
<dbReference type="SUPFAM" id="SSF50494">
    <property type="entry name" value="Trypsin-like serine proteases"/>
    <property type="match status" value="1"/>
</dbReference>
<dbReference type="EMBL" id="JXRP01000019">
    <property type="protein sequence ID" value="KIL44347.1"/>
    <property type="molecule type" value="Genomic_DNA"/>
</dbReference>